<evidence type="ECO:0000313" key="1">
    <source>
        <dbReference type="EMBL" id="HIT36921.1"/>
    </source>
</evidence>
<sequence length="658" mass="75504">MTDEFKQTLFDYLIGKLPNEQGATEEIFKEINEISRDEWVDFLPNGGTWSAMRIEGLIVPSENTNNLTVIYGGYRVDNNSNGFIILLDNNFVPIKKFEAFNTGTNLRYIQKMEISEDGTFYAIDDNVYTYDNSENSYNSQKRFIMLNNFTQFSTTLNDYALSLQRSYILPSNCLNFYCKYMTKNPNSAHYFLAGSSSSNYDGSWDYDGSRYIELKINVGSENEWKTEATNASTGLVMQFSGVFAIFNEDDKVSFRFLTTNGGVTGVLYSLFKDFDSNSWSSERIIEFNIAYYGISNFINKQVCFLNIDEVYFVCSNLQFSTNVSGDYNKNKVIGIHHYTFSTKQLSTIHQEDFGLITSPALKRGINLTTLNNDLYILYITDDDMDNIADYYLFRYKGNWSPKLIAQDKPFWWTYADIFIKINFNLLQMFVYQSTLSSSYWNQILIKENYNSSNYNGEPYVNTNALIPNSAEIYSNDSLVFARNLYNKTINNNTTVSTVEVPNTYLNNIDLTSKNLLSETNLTMVADTNVTQKNIYETMFLNFINVLQVAGRNNVTQVLNQEASTYLNSAINTDDSYDNAKLYNKVIINYQDGSSKESSYSLENTTETSTVIAFGLYIDKLINNAEIVSNDKTITYQTIDLSSLELNKYYAIRQKMEVV</sequence>
<dbReference type="Proteomes" id="UP000886833">
    <property type="component" value="Unassembled WGS sequence"/>
</dbReference>
<reference evidence="1" key="2">
    <citation type="journal article" date="2021" name="PeerJ">
        <title>Extensive microbial diversity within the chicken gut microbiome revealed by metagenomics and culture.</title>
        <authorList>
            <person name="Gilroy R."/>
            <person name="Ravi A."/>
            <person name="Getino M."/>
            <person name="Pursley I."/>
            <person name="Horton D.L."/>
            <person name="Alikhan N.F."/>
            <person name="Baker D."/>
            <person name="Gharbi K."/>
            <person name="Hall N."/>
            <person name="Watson M."/>
            <person name="Adriaenssens E.M."/>
            <person name="Foster-Nyarko E."/>
            <person name="Jarju S."/>
            <person name="Secka A."/>
            <person name="Antonio M."/>
            <person name="Oren A."/>
            <person name="Chaudhuri R.R."/>
            <person name="La Ragione R."/>
            <person name="Hildebrand F."/>
            <person name="Pallen M.J."/>
        </authorList>
    </citation>
    <scope>NUCLEOTIDE SEQUENCE</scope>
    <source>
        <strain evidence="1">CHK195-26880</strain>
    </source>
</reference>
<accession>A0A9D1G9T0</accession>
<name>A0A9D1G9T0_9FIRM</name>
<dbReference type="AlphaFoldDB" id="A0A9D1G9T0"/>
<comment type="caution">
    <text evidence="1">The sequence shown here is derived from an EMBL/GenBank/DDBJ whole genome shotgun (WGS) entry which is preliminary data.</text>
</comment>
<organism evidence="1 2">
    <name type="scientific">Candidatus Onthousia faecipullorum</name>
    <dbReference type="NCBI Taxonomy" id="2840887"/>
    <lineage>
        <taxon>Bacteria</taxon>
        <taxon>Bacillati</taxon>
        <taxon>Bacillota</taxon>
        <taxon>Bacilli</taxon>
        <taxon>Candidatus Onthousia</taxon>
    </lineage>
</organism>
<reference evidence="1" key="1">
    <citation type="submission" date="2020-10" db="EMBL/GenBank/DDBJ databases">
        <authorList>
            <person name="Gilroy R."/>
        </authorList>
    </citation>
    <scope>NUCLEOTIDE SEQUENCE</scope>
    <source>
        <strain evidence="1">CHK195-26880</strain>
    </source>
</reference>
<proteinExistence type="predicted"/>
<gene>
    <name evidence="1" type="ORF">IAB59_00350</name>
</gene>
<protein>
    <submittedName>
        <fullName evidence="1">Uncharacterized protein</fullName>
    </submittedName>
</protein>
<dbReference type="EMBL" id="DVKQ01000002">
    <property type="protein sequence ID" value="HIT36921.1"/>
    <property type="molecule type" value="Genomic_DNA"/>
</dbReference>
<evidence type="ECO:0000313" key="2">
    <source>
        <dbReference type="Proteomes" id="UP000886833"/>
    </source>
</evidence>